<dbReference type="Proteomes" id="UP000046392">
    <property type="component" value="Unplaced"/>
</dbReference>
<dbReference type="GO" id="GO:0006508">
    <property type="term" value="P:proteolysis"/>
    <property type="evidence" value="ECO:0007669"/>
    <property type="project" value="UniProtKB-KW"/>
</dbReference>
<feature type="signal peptide" evidence="5">
    <location>
        <begin position="1"/>
        <end position="17"/>
    </location>
</feature>
<dbReference type="Gene3D" id="2.40.70.10">
    <property type="entry name" value="Acid Proteases"/>
    <property type="match status" value="2"/>
</dbReference>
<proteinExistence type="inferred from homology"/>
<dbReference type="WBParaSite" id="SPAL_0000061000.1">
    <property type="protein sequence ID" value="SPAL_0000061000.1"/>
    <property type="gene ID" value="SPAL_0000061000"/>
</dbReference>
<dbReference type="GO" id="GO:0004190">
    <property type="term" value="F:aspartic-type endopeptidase activity"/>
    <property type="evidence" value="ECO:0007669"/>
    <property type="project" value="UniProtKB-KW"/>
</dbReference>
<evidence type="ECO:0000313" key="7">
    <source>
        <dbReference type="Proteomes" id="UP000046392"/>
    </source>
</evidence>
<dbReference type="InterPro" id="IPR033121">
    <property type="entry name" value="PEPTIDASE_A1"/>
</dbReference>
<dbReference type="AlphaFoldDB" id="A0A0N5B3F9"/>
<evidence type="ECO:0000313" key="8">
    <source>
        <dbReference type="WBParaSite" id="SPAL_0000061000.1"/>
    </source>
</evidence>
<sequence length="407" mass="46248">MLLLLFAFFSFFIRGNGEEVYEFDTYRVESTRDRLIREGKWEEMMKKIDETTEEPKRENETDTEYYARKKKVVIQNIYSFFDVEYLGNISIGTPGQKFRVVLDTGSSNLWVVDKSCLKRNIKNNPCNGKNAFDPKRSLTYKNKRRKFSIRYGIGYASGNIGEDTLQILGRKKTRIKMKKIEFGQADNISPDDAQSPIEGILGLGFRTIANDDMTPPLISAMHRKLLVKPLFTVHLRQIRGASGIYGGKFTYGAVNKDHCGPVIGYQKLSRATYWQFTVRSFQMNKVKYNHGFEVIADTGTSIVGAPPAIAEGFAKALNGQYAPQYGFFLVDCTKKTNGLIIKGFKLNLRIKRKHIITQYGNLCRLNIFPFASGGYGPSFILGDPLHASYCVIYDIGNKRIGFARPKR</sequence>
<keyword evidence="5" id="KW-0732">Signal</keyword>
<dbReference type="InterPro" id="IPR034164">
    <property type="entry name" value="Pepsin-like_dom"/>
</dbReference>
<organism evidence="7 8">
    <name type="scientific">Strongyloides papillosus</name>
    <name type="common">Intestinal threadworm</name>
    <dbReference type="NCBI Taxonomy" id="174720"/>
    <lineage>
        <taxon>Eukaryota</taxon>
        <taxon>Metazoa</taxon>
        <taxon>Ecdysozoa</taxon>
        <taxon>Nematoda</taxon>
        <taxon>Chromadorea</taxon>
        <taxon>Rhabditida</taxon>
        <taxon>Tylenchina</taxon>
        <taxon>Panagrolaimomorpha</taxon>
        <taxon>Strongyloidoidea</taxon>
        <taxon>Strongyloididae</taxon>
        <taxon>Strongyloides</taxon>
    </lineage>
</organism>
<keyword evidence="4" id="KW-0645">Protease</keyword>
<evidence type="ECO:0000259" key="6">
    <source>
        <dbReference type="PROSITE" id="PS51767"/>
    </source>
</evidence>
<evidence type="ECO:0000256" key="5">
    <source>
        <dbReference type="SAM" id="SignalP"/>
    </source>
</evidence>
<accession>A0A0N5B3F9</accession>
<dbReference type="PANTHER" id="PTHR47966">
    <property type="entry name" value="BETA-SITE APP-CLEAVING ENZYME, ISOFORM A-RELATED"/>
    <property type="match status" value="1"/>
</dbReference>
<dbReference type="Pfam" id="PF00026">
    <property type="entry name" value="Asp"/>
    <property type="match status" value="1"/>
</dbReference>
<dbReference type="SUPFAM" id="SSF50630">
    <property type="entry name" value="Acid proteases"/>
    <property type="match status" value="1"/>
</dbReference>
<evidence type="ECO:0000256" key="1">
    <source>
        <dbReference type="ARBA" id="ARBA00007447"/>
    </source>
</evidence>
<evidence type="ECO:0000256" key="4">
    <source>
        <dbReference type="RuleBase" id="RU000454"/>
    </source>
</evidence>
<keyword evidence="4" id="KW-0378">Hydrolase</keyword>
<keyword evidence="7" id="KW-1185">Reference proteome</keyword>
<name>A0A0N5B3F9_STREA</name>
<feature type="disulfide bond" evidence="3">
    <location>
        <begin position="332"/>
        <end position="363"/>
    </location>
</feature>
<dbReference type="InterPro" id="IPR001969">
    <property type="entry name" value="Aspartic_peptidase_AS"/>
</dbReference>
<evidence type="ECO:0000256" key="3">
    <source>
        <dbReference type="PIRSR" id="PIRSR601461-2"/>
    </source>
</evidence>
<reference evidence="8" key="1">
    <citation type="submission" date="2017-02" db="UniProtKB">
        <authorList>
            <consortium name="WormBaseParasite"/>
        </authorList>
    </citation>
    <scope>IDENTIFICATION</scope>
</reference>
<comment type="similarity">
    <text evidence="1 4">Belongs to the peptidase A1 family.</text>
</comment>
<keyword evidence="3" id="KW-1015">Disulfide bond</keyword>
<dbReference type="InterPro" id="IPR021109">
    <property type="entry name" value="Peptidase_aspartic_dom_sf"/>
</dbReference>
<dbReference type="PROSITE" id="PS51767">
    <property type="entry name" value="PEPTIDASE_A1"/>
    <property type="match status" value="1"/>
</dbReference>
<dbReference type="PANTHER" id="PTHR47966:SF45">
    <property type="entry name" value="PEPTIDASE A1 DOMAIN-CONTAINING PROTEIN"/>
    <property type="match status" value="1"/>
</dbReference>
<dbReference type="FunFam" id="2.40.70.10:FF:000008">
    <property type="entry name" value="Cathepsin D"/>
    <property type="match status" value="1"/>
</dbReference>
<keyword evidence="4" id="KW-0064">Aspartyl protease</keyword>
<dbReference type="PROSITE" id="PS00141">
    <property type="entry name" value="ASP_PROTEASE"/>
    <property type="match status" value="1"/>
</dbReference>
<dbReference type="InterPro" id="IPR001461">
    <property type="entry name" value="Aspartic_peptidase_A1"/>
</dbReference>
<evidence type="ECO:0000256" key="2">
    <source>
        <dbReference type="PIRSR" id="PIRSR601461-1"/>
    </source>
</evidence>
<protein>
    <submittedName>
        <fullName evidence="8">Peptidase A1 domain-containing protein</fullName>
    </submittedName>
</protein>
<dbReference type="GO" id="GO:0005764">
    <property type="term" value="C:lysosome"/>
    <property type="evidence" value="ECO:0007669"/>
    <property type="project" value="TreeGrafter"/>
</dbReference>
<feature type="domain" description="Peptidase A1" evidence="6">
    <location>
        <begin position="85"/>
        <end position="403"/>
    </location>
</feature>
<dbReference type="CDD" id="cd05471">
    <property type="entry name" value="pepsin_like"/>
    <property type="match status" value="1"/>
</dbReference>
<feature type="disulfide bond" evidence="3">
    <location>
        <begin position="116"/>
        <end position="126"/>
    </location>
</feature>
<dbReference type="PRINTS" id="PR00792">
    <property type="entry name" value="PEPSIN"/>
</dbReference>
<feature type="active site" evidence="2">
    <location>
        <position position="297"/>
    </location>
</feature>
<feature type="chain" id="PRO_5005893931" evidence="5">
    <location>
        <begin position="18"/>
        <end position="407"/>
    </location>
</feature>
<feature type="active site" evidence="2">
    <location>
        <position position="103"/>
    </location>
</feature>
<dbReference type="STRING" id="174720.A0A0N5B3F9"/>